<keyword evidence="3" id="KW-0479">Metal-binding</keyword>
<organism evidence="6 7">
    <name type="scientific">Polaribacter atrinae</name>
    <dbReference type="NCBI Taxonomy" id="1333662"/>
    <lineage>
        <taxon>Bacteria</taxon>
        <taxon>Pseudomonadati</taxon>
        <taxon>Bacteroidota</taxon>
        <taxon>Flavobacteriia</taxon>
        <taxon>Flavobacteriales</taxon>
        <taxon>Flavobacteriaceae</taxon>
    </lineage>
</organism>
<accession>A0A176SYY8</accession>
<dbReference type="InterPro" id="IPR019903">
    <property type="entry name" value="RIC_family"/>
</dbReference>
<evidence type="ECO:0000313" key="6">
    <source>
        <dbReference type="EMBL" id="OAD40778.1"/>
    </source>
</evidence>
<evidence type="ECO:0000313" key="7">
    <source>
        <dbReference type="Proteomes" id="UP000076923"/>
    </source>
</evidence>
<name>A0A176SYY8_9FLAO</name>
<dbReference type="RefSeq" id="WP_068452571.1">
    <property type="nucleotide sequence ID" value="NZ_CAXHZY010000009.1"/>
</dbReference>
<dbReference type="Gene3D" id="1.10.3910.10">
    <property type="entry name" value="SP0561-like"/>
    <property type="match status" value="1"/>
</dbReference>
<comment type="subcellular location">
    <subcellularLocation>
        <location evidence="1">Cytoplasm</location>
    </subcellularLocation>
</comment>
<dbReference type="InterPro" id="IPR012312">
    <property type="entry name" value="Hemerythrin-like"/>
</dbReference>
<dbReference type="OrthoDB" id="9797132at2"/>
<dbReference type="InterPro" id="IPR038062">
    <property type="entry name" value="ScdA-like_N_sf"/>
</dbReference>
<protein>
    <submittedName>
        <fullName evidence="6">Iron-sulfur cluster repair di-iron protein</fullName>
    </submittedName>
</protein>
<dbReference type="Proteomes" id="UP000076923">
    <property type="component" value="Unassembled WGS sequence"/>
</dbReference>
<evidence type="ECO:0000256" key="1">
    <source>
        <dbReference type="ARBA" id="ARBA00004496"/>
    </source>
</evidence>
<keyword evidence="4" id="KW-0408">Iron</keyword>
<proteinExistence type="predicted"/>
<dbReference type="AlphaFoldDB" id="A0A176SYY8"/>
<evidence type="ECO:0000259" key="5">
    <source>
        <dbReference type="Pfam" id="PF01814"/>
    </source>
</evidence>
<dbReference type="EMBL" id="LVWE01000085">
    <property type="protein sequence ID" value="OAD40778.1"/>
    <property type="molecule type" value="Genomic_DNA"/>
</dbReference>
<gene>
    <name evidence="6" type="ORF">LPB303_16130</name>
</gene>
<dbReference type="Pfam" id="PF01814">
    <property type="entry name" value="Hemerythrin"/>
    <property type="match status" value="1"/>
</dbReference>
<dbReference type="Gene3D" id="1.20.120.520">
    <property type="entry name" value="nmb1532 protein domain like"/>
    <property type="match status" value="1"/>
</dbReference>
<dbReference type="PANTHER" id="PTHR36438">
    <property type="entry name" value="IRON-SULFUR CLUSTER REPAIR PROTEIN YTFE"/>
    <property type="match status" value="1"/>
</dbReference>
<dbReference type="GO" id="GO:0046872">
    <property type="term" value="F:metal ion binding"/>
    <property type="evidence" value="ECO:0007669"/>
    <property type="project" value="UniProtKB-KW"/>
</dbReference>
<sequence length="240" mass="27322">MKITKDNTVAEVVTYNIKTADVFKKHGIDFCCGGGISIEKACKKHNVSFEEMEKELQNINTPSTNAFNYDSWKLDFLVDHIVNIHHAYVEESTPIILQYAAKVAKVHGHHYTEVIKINTLFIAVAQELAAHLKKEELILFPFIKKLVSADKEGIKVNQPHFGTVNNPIAMMEEEHESAGDILKEIKQLSNNYTPPEGACNTFKALYAKLEEFEQDLHQHIHLENNILFPKAILLEKKNKE</sequence>
<keyword evidence="7" id="KW-1185">Reference proteome</keyword>
<reference evidence="6 7" key="1">
    <citation type="submission" date="2016-02" db="EMBL/GenBank/DDBJ databases">
        <title>Draft genome sequence of Polaribacter atrinae KACC17473.</title>
        <authorList>
            <person name="Shin S.-K."/>
            <person name="Yi H."/>
        </authorList>
    </citation>
    <scope>NUCLEOTIDE SEQUENCE [LARGE SCALE GENOMIC DNA]</scope>
    <source>
        <strain evidence="6 7">KACC 17473</strain>
    </source>
</reference>
<evidence type="ECO:0000256" key="3">
    <source>
        <dbReference type="ARBA" id="ARBA00022723"/>
    </source>
</evidence>
<dbReference type="SUPFAM" id="SSF140683">
    <property type="entry name" value="SP0561-like"/>
    <property type="match status" value="1"/>
</dbReference>
<dbReference type="STRING" id="1333662.LPB303_16130"/>
<evidence type="ECO:0000256" key="2">
    <source>
        <dbReference type="ARBA" id="ARBA00022490"/>
    </source>
</evidence>
<feature type="domain" description="Hemerythrin-like" evidence="5">
    <location>
        <begin position="81"/>
        <end position="231"/>
    </location>
</feature>
<dbReference type="PANTHER" id="PTHR36438:SF1">
    <property type="entry name" value="IRON-SULFUR CLUSTER REPAIR PROTEIN YTFE"/>
    <property type="match status" value="1"/>
</dbReference>
<keyword evidence="2" id="KW-0963">Cytoplasm</keyword>
<dbReference type="NCBIfam" id="TIGR03652">
    <property type="entry name" value="FeS_repair_RIC"/>
    <property type="match status" value="1"/>
</dbReference>
<dbReference type="Pfam" id="PF04405">
    <property type="entry name" value="ScdA_N"/>
    <property type="match status" value="1"/>
</dbReference>
<dbReference type="GO" id="GO:0005737">
    <property type="term" value="C:cytoplasm"/>
    <property type="evidence" value="ECO:0007669"/>
    <property type="project" value="UniProtKB-SubCell"/>
</dbReference>
<comment type="caution">
    <text evidence="6">The sequence shown here is derived from an EMBL/GenBank/DDBJ whole genome shotgun (WGS) entry which is preliminary data.</text>
</comment>
<evidence type="ECO:0000256" key="4">
    <source>
        <dbReference type="ARBA" id="ARBA00023004"/>
    </source>
</evidence>
<dbReference type="CDD" id="cd12108">
    <property type="entry name" value="Hr-like"/>
    <property type="match status" value="1"/>
</dbReference>